<evidence type="ECO:0000313" key="2">
    <source>
        <dbReference type="Proteomes" id="UP000007813"/>
    </source>
</evidence>
<accession>J3JDT7</accession>
<dbReference type="Proteomes" id="UP000007813">
    <property type="component" value="Unassembled WGS sequence"/>
</dbReference>
<dbReference type="AlphaFoldDB" id="J3JDT7"/>
<comment type="caution">
    <text evidence="1">The sequence shown here is derived from an EMBL/GenBank/DDBJ whole genome shotgun (WGS) entry which is preliminary data.</text>
</comment>
<dbReference type="EMBL" id="ALJD01000010">
    <property type="protein sequence ID" value="EJN57774.1"/>
    <property type="molecule type" value="Genomic_DNA"/>
</dbReference>
<sequence>MVCKLGKDVTGKPTSLASSKTEIGIRYKTSIDRRMPFLYIVPTEL</sequence>
<name>J3JDT7_9EURY</name>
<evidence type="ECO:0000313" key="1">
    <source>
        <dbReference type="EMBL" id="EJN57774.1"/>
    </source>
</evidence>
<gene>
    <name evidence="1" type="ORF">HSB1_38590</name>
</gene>
<organism evidence="1 2">
    <name type="scientific">Halogranum salarium B-1</name>
    <dbReference type="NCBI Taxonomy" id="1210908"/>
    <lineage>
        <taxon>Archaea</taxon>
        <taxon>Methanobacteriati</taxon>
        <taxon>Methanobacteriota</taxon>
        <taxon>Stenosarchaea group</taxon>
        <taxon>Halobacteria</taxon>
        <taxon>Halobacteriales</taxon>
        <taxon>Haloferacaceae</taxon>
    </lineage>
</organism>
<proteinExistence type="predicted"/>
<reference evidence="1 2" key="1">
    <citation type="journal article" date="2012" name="J. Bacteriol.">
        <title>Draft Genome Sequence of the Extremely Halophilic Archaeon Halogranum salarium B-1T.</title>
        <authorList>
            <person name="Kim K.K."/>
            <person name="Lee K.C."/>
            <person name="Lee J.S."/>
        </authorList>
    </citation>
    <scope>NUCLEOTIDE SEQUENCE [LARGE SCALE GENOMIC DNA]</scope>
    <source>
        <strain evidence="1 2">B-1</strain>
    </source>
</reference>
<protein>
    <submittedName>
        <fullName evidence="1">Uncharacterized protein</fullName>
    </submittedName>
</protein>